<feature type="domain" description="Polysaccharide biosynthesis protein CapD-like" evidence="3">
    <location>
        <begin position="305"/>
        <end position="595"/>
    </location>
</feature>
<dbReference type="Gene3D" id="3.40.50.720">
    <property type="entry name" value="NAD(P)-binding Rossmann-like Domain"/>
    <property type="match status" value="2"/>
</dbReference>
<protein>
    <submittedName>
        <fullName evidence="4">Polysaccharide biosynthesis protein</fullName>
    </submittedName>
</protein>
<dbReference type="Pfam" id="PF02719">
    <property type="entry name" value="Polysacc_synt_2"/>
    <property type="match status" value="1"/>
</dbReference>
<feature type="transmembrane region" description="Helical" evidence="2">
    <location>
        <begin position="118"/>
        <end position="138"/>
    </location>
</feature>
<evidence type="ECO:0000313" key="5">
    <source>
        <dbReference type="Proteomes" id="UP000885680"/>
    </source>
</evidence>
<evidence type="ECO:0000256" key="1">
    <source>
        <dbReference type="ARBA" id="ARBA00007430"/>
    </source>
</evidence>
<feature type="transmembrane region" description="Helical" evidence="2">
    <location>
        <begin position="21"/>
        <end position="40"/>
    </location>
</feature>
<keyword evidence="2" id="KW-1133">Transmembrane helix</keyword>
<feature type="transmembrane region" description="Helical" evidence="2">
    <location>
        <begin position="85"/>
        <end position="106"/>
    </location>
</feature>
<dbReference type="InterPro" id="IPR029063">
    <property type="entry name" value="SAM-dependent_MTases_sf"/>
</dbReference>
<comment type="similarity">
    <text evidence="1">Belongs to the polysaccharide synthase family.</text>
</comment>
<dbReference type="PANTHER" id="PTHR43318:SF1">
    <property type="entry name" value="POLYSACCHARIDE BIOSYNTHESIS PROTEIN EPSC-RELATED"/>
    <property type="match status" value="1"/>
</dbReference>
<organism evidence="4 5">
    <name type="scientific">Aurantimonas coralicida</name>
    <dbReference type="NCBI Taxonomy" id="182270"/>
    <lineage>
        <taxon>Bacteria</taxon>
        <taxon>Pseudomonadati</taxon>
        <taxon>Pseudomonadota</taxon>
        <taxon>Alphaproteobacteria</taxon>
        <taxon>Hyphomicrobiales</taxon>
        <taxon>Aurantimonadaceae</taxon>
        <taxon>Aurantimonas</taxon>
    </lineage>
</organism>
<accession>A0A9C9NH65</accession>
<feature type="transmembrane region" description="Helical" evidence="2">
    <location>
        <begin position="52"/>
        <end position="73"/>
    </location>
</feature>
<dbReference type="Pfam" id="PF13727">
    <property type="entry name" value="CoA_binding_3"/>
    <property type="match status" value="1"/>
</dbReference>
<proteinExistence type="inferred from homology"/>
<keyword evidence="2" id="KW-0472">Membrane</keyword>
<reference evidence="4" key="1">
    <citation type="journal article" date="2020" name="mSystems">
        <title>Genome- and Community-Level Interaction Insights into Carbon Utilization and Element Cycling Functions of Hydrothermarchaeota in Hydrothermal Sediment.</title>
        <authorList>
            <person name="Zhou Z."/>
            <person name="Liu Y."/>
            <person name="Xu W."/>
            <person name="Pan J."/>
            <person name="Luo Z.H."/>
            <person name="Li M."/>
        </authorList>
    </citation>
    <scope>NUCLEOTIDE SEQUENCE</scope>
    <source>
        <strain evidence="4">HyVt-347</strain>
    </source>
</reference>
<dbReference type="InterPro" id="IPR051203">
    <property type="entry name" value="Polysaccharide_Synthase-Rel"/>
</dbReference>
<dbReference type="InterPro" id="IPR036291">
    <property type="entry name" value="NAD(P)-bd_dom_sf"/>
</dbReference>
<dbReference type="SUPFAM" id="SSF53335">
    <property type="entry name" value="S-adenosyl-L-methionine-dependent methyltransferases"/>
    <property type="match status" value="1"/>
</dbReference>
<evidence type="ECO:0000259" key="3">
    <source>
        <dbReference type="Pfam" id="PF02719"/>
    </source>
</evidence>
<comment type="caution">
    <text evidence="4">The sequence shown here is derived from an EMBL/GenBank/DDBJ whole genome shotgun (WGS) entry which is preliminary data.</text>
</comment>
<dbReference type="CDD" id="cd05237">
    <property type="entry name" value="UDP_invert_4-6DH_SDR_e"/>
    <property type="match status" value="1"/>
</dbReference>
<dbReference type="InterPro" id="IPR003869">
    <property type="entry name" value="Polysac_CapD-like"/>
</dbReference>
<dbReference type="Proteomes" id="UP000885680">
    <property type="component" value="Unassembled WGS sequence"/>
</dbReference>
<sequence>MVVMASSSHVSRMLFIRGIALVHDAVMGGAALFLALVLRLDLDRVLSNLLEYGLATLVFGAVVGIVGFVLGMNRGVWRYASLPDLVAIIKAATISVAIFIVAHFLLVRLEAIPRSSMIIAWAFLIVLLATPRAVYRVYRNWRDTRRARDRDGGSAKRVLLIGAGDNTETFLKTIAERSGQSFDVLAIIDERGRRTGRFIRGVPVLGGMEKLPQIIRRFDRRGRRPEALILTRTREDFERHARIQDLIDIASEHRLEMLRLPKVLDLREVGAEVEVRPIKLEDLLQRKPLRLDVPKMATMIKGQKILITGAGGSIGSELVRQIVALEPASLILVDASEYLLYAIDGELRRGNPQYALYPLLCNVREKEAIARIVDAHRPDVIFHAAALKHVPIVEAQPLEGLFTNAVGTRNVAEAAMRAKVGAVVMVSTDKAVNPANVMGASKRMAEMFCQAMDLGSDKAGTRFVTVRFGNVLGSAGSVVPLFEKQLKAGGPLTVTHPEIERYFMTIPEACLLVLQSAAHSLEDPEERGRIFVVDMGAAVKIADLARNVIRLSGLRPDIDVKIVYTGLRPGEKLYEELFDSRETLAQTDIDGILVAFPRAIERGVIVRIFDEMRRLIDTNDVAGALRLLKATVTEFSPGEEVLAMMQGSPQVRPAEHVALTAAGYDKSDLHDR</sequence>
<dbReference type="EMBL" id="DRGN01000184">
    <property type="protein sequence ID" value="HEU01304.1"/>
    <property type="molecule type" value="Genomic_DNA"/>
</dbReference>
<dbReference type="PANTHER" id="PTHR43318">
    <property type="entry name" value="UDP-N-ACETYLGLUCOSAMINE 4,6-DEHYDRATASE"/>
    <property type="match status" value="1"/>
</dbReference>
<keyword evidence="2" id="KW-0812">Transmembrane</keyword>
<dbReference type="SUPFAM" id="SSF51735">
    <property type="entry name" value="NAD(P)-binding Rossmann-fold domains"/>
    <property type="match status" value="1"/>
</dbReference>
<gene>
    <name evidence="4" type="ORF">ENH89_13350</name>
</gene>
<dbReference type="AlphaFoldDB" id="A0A9C9NH65"/>
<evidence type="ECO:0000313" key="4">
    <source>
        <dbReference type="EMBL" id="HEU01304.1"/>
    </source>
</evidence>
<name>A0A9C9NH65_9HYPH</name>
<evidence type="ECO:0000256" key="2">
    <source>
        <dbReference type="SAM" id="Phobius"/>
    </source>
</evidence>